<comment type="caution">
    <text evidence="2">The sequence shown here is derived from an EMBL/GenBank/DDBJ whole genome shotgun (WGS) entry which is preliminary data.</text>
</comment>
<gene>
    <name evidence="1" type="ORF">VCR4J5_180123</name>
    <name evidence="2" type="ORF">VCR5J5_320157</name>
</gene>
<evidence type="ECO:0000313" key="1">
    <source>
        <dbReference type="EMBL" id="CDT29218.1"/>
    </source>
</evidence>
<evidence type="ECO:0000313" key="2">
    <source>
        <dbReference type="EMBL" id="CDT45435.1"/>
    </source>
</evidence>
<evidence type="ECO:0000313" key="3">
    <source>
        <dbReference type="Proteomes" id="UP000049077"/>
    </source>
</evidence>
<dbReference type="AlphaFoldDB" id="A0A822MX39"/>
<accession>A0A822MX39</accession>
<dbReference type="EMBL" id="CCJV01000092">
    <property type="protein sequence ID" value="CDT45435.1"/>
    <property type="molecule type" value="Genomic_DNA"/>
</dbReference>
<dbReference type="Proteomes" id="UP000049077">
    <property type="component" value="Unassembled WGS sequence"/>
</dbReference>
<organism evidence="2 4">
    <name type="scientific">Vibrio crassostreae</name>
    <dbReference type="NCBI Taxonomy" id="246167"/>
    <lineage>
        <taxon>Bacteria</taxon>
        <taxon>Pseudomonadati</taxon>
        <taxon>Pseudomonadota</taxon>
        <taxon>Gammaproteobacteria</taxon>
        <taxon>Vibrionales</taxon>
        <taxon>Vibrionaceae</taxon>
        <taxon>Vibrio</taxon>
    </lineage>
</organism>
<proteinExistence type="predicted"/>
<evidence type="ECO:0000313" key="4">
    <source>
        <dbReference type="Proteomes" id="UP000049495"/>
    </source>
</evidence>
<protein>
    <submittedName>
        <fullName evidence="2">Uncharacterized protein</fullName>
    </submittedName>
</protein>
<name>A0A822MX39_9VIBR</name>
<dbReference type="EMBL" id="CCJX01000090">
    <property type="protein sequence ID" value="CDT29218.1"/>
    <property type="molecule type" value="Genomic_DNA"/>
</dbReference>
<sequence>MRRFKDVGRVSFLEISMLGYTQNVRAIGLLAMIV</sequence>
<reference evidence="2 3" key="2">
    <citation type="submission" date="2014-06" db="EMBL/GenBank/DDBJ databases">
        <authorList>
            <person name="Le Roux F."/>
        </authorList>
    </citation>
    <scope>NUCLEOTIDE SEQUENCE</scope>
    <source>
        <strain evidence="1 3">J5-4</strain>
        <strain evidence="2">J5-5</strain>
    </source>
</reference>
<reference evidence="4" key="1">
    <citation type="submission" date="2014-06" db="EMBL/GenBank/DDBJ databases">
        <authorList>
            <person name="Le Roux Frederique"/>
        </authorList>
    </citation>
    <scope>NUCLEOTIDE SEQUENCE [LARGE SCALE GENOMIC DNA]</scope>
    <source>
        <strain evidence="4">J5-5</strain>
    </source>
</reference>
<dbReference type="Proteomes" id="UP000049495">
    <property type="component" value="Unassembled WGS sequence"/>
</dbReference>
<keyword evidence="3" id="KW-1185">Reference proteome</keyword>